<dbReference type="SUPFAM" id="SSF55846">
    <property type="entry name" value="N-acetylmuramoyl-L-alanine amidase-like"/>
    <property type="match status" value="1"/>
</dbReference>
<sequence>MATWLDFCTKRPGPLWKQGYGGVIASRPLTIIEGEVKHITLGPMSATLGVLDGPRQASWPFTIPKIGIPLQHYPLESVCWHAGLMGDADLDTELIGNISLVGEEHEGVDGDSPTDSQFHWSLEISKEVRWLCPLVAAYPPELAVNLWEHNWLVATSCPNRLWSHARNNWTQLTDALEDDMPTLKEITDALRPVIATESKKAAVAALVATAKSVTEIRNALRGGDLPGVWWKVKGKGTIYYVEYIGGVLVRHHARNPASYTRVGGNWKWVEVSQAQLDVTIAGPRLPDLNV</sequence>
<dbReference type="GO" id="GO:0009253">
    <property type="term" value="P:peptidoglycan catabolic process"/>
    <property type="evidence" value="ECO:0007669"/>
    <property type="project" value="InterPro"/>
</dbReference>
<dbReference type="EMBL" id="LAZR01020602">
    <property type="protein sequence ID" value="KKL88303.1"/>
    <property type="molecule type" value="Genomic_DNA"/>
</dbReference>
<name>A0A0F9FQ05_9ZZZZ</name>
<accession>A0A0F9FQ05</accession>
<dbReference type="GO" id="GO:0008745">
    <property type="term" value="F:N-acetylmuramoyl-L-alanine amidase activity"/>
    <property type="evidence" value="ECO:0007669"/>
    <property type="project" value="InterPro"/>
</dbReference>
<evidence type="ECO:0000313" key="1">
    <source>
        <dbReference type="EMBL" id="KKL88303.1"/>
    </source>
</evidence>
<dbReference type="AlphaFoldDB" id="A0A0F9FQ05"/>
<gene>
    <name evidence="1" type="ORF">LCGC14_1926030</name>
</gene>
<comment type="caution">
    <text evidence="1">The sequence shown here is derived from an EMBL/GenBank/DDBJ whole genome shotgun (WGS) entry which is preliminary data.</text>
</comment>
<proteinExistence type="predicted"/>
<reference evidence="1" key="1">
    <citation type="journal article" date="2015" name="Nature">
        <title>Complex archaea that bridge the gap between prokaryotes and eukaryotes.</title>
        <authorList>
            <person name="Spang A."/>
            <person name="Saw J.H."/>
            <person name="Jorgensen S.L."/>
            <person name="Zaremba-Niedzwiedzka K."/>
            <person name="Martijn J."/>
            <person name="Lind A.E."/>
            <person name="van Eijk R."/>
            <person name="Schleper C."/>
            <person name="Guy L."/>
            <person name="Ettema T.J."/>
        </authorList>
    </citation>
    <scope>NUCLEOTIDE SEQUENCE</scope>
</reference>
<organism evidence="1">
    <name type="scientific">marine sediment metagenome</name>
    <dbReference type="NCBI Taxonomy" id="412755"/>
    <lineage>
        <taxon>unclassified sequences</taxon>
        <taxon>metagenomes</taxon>
        <taxon>ecological metagenomes</taxon>
    </lineage>
</organism>
<protein>
    <submittedName>
        <fullName evidence="1">Uncharacterized protein</fullName>
    </submittedName>
</protein>
<dbReference type="InterPro" id="IPR036505">
    <property type="entry name" value="Amidase/PGRP_sf"/>
</dbReference>
<dbReference type="Gene3D" id="3.40.80.10">
    <property type="entry name" value="Peptidoglycan recognition protein-like"/>
    <property type="match status" value="1"/>
</dbReference>